<accession>A0AC61RYE6</accession>
<proteinExistence type="predicted"/>
<organism evidence="1 2">
    <name type="scientific">Petralouisia muris</name>
    <dbReference type="NCBI Taxonomy" id="3032872"/>
    <lineage>
        <taxon>Bacteria</taxon>
        <taxon>Bacillati</taxon>
        <taxon>Bacillota</taxon>
        <taxon>Clostridia</taxon>
        <taxon>Lachnospirales</taxon>
        <taxon>Lachnospiraceae</taxon>
        <taxon>Petralouisia</taxon>
    </lineage>
</organism>
<evidence type="ECO:0000313" key="1">
    <source>
        <dbReference type="EMBL" id="TGY96738.1"/>
    </source>
</evidence>
<dbReference type="Proteomes" id="UP000304953">
    <property type="component" value="Unassembled WGS sequence"/>
</dbReference>
<reference evidence="1" key="1">
    <citation type="submission" date="2019-04" db="EMBL/GenBank/DDBJ databases">
        <title>Microbes associate with the intestines of laboratory mice.</title>
        <authorList>
            <person name="Navarre W."/>
            <person name="Wong E."/>
            <person name="Huang K."/>
            <person name="Tropini C."/>
            <person name="Ng K."/>
            <person name="Yu B."/>
        </authorList>
    </citation>
    <scope>NUCLEOTIDE SEQUENCE</scope>
    <source>
        <strain evidence="1">NM01_1-7b</strain>
    </source>
</reference>
<protein>
    <submittedName>
        <fullName evidence="1">HD domain-containing protein</fullName>
    </submittedName>
</protein>
<sequence>MKRAEIEKKLKKELDKERYTHTLGVMYTAAALAMAHQCSLEQAVYAGLLHDCAKCISNHDKLKLCKKHKIPVSSSEEQSPFLLHAKLGAYFAKKRYKVENKEILHAIQVHTTGEPGMNTLDKIIYIADYIEPNRDKAPNLELVRKLAFEDLDEAMLKILSDTLHYLEKKGGKIDPLTLETYQYFQKKLST</sequence>
<name>A0AC61RYE6_9FIRM</name>
<comment type="caution">
    <text evidence="1">The sequence shown here is derived from an EMBL/GenBank/DDBJ whole genome shotgun (WGS) entry which is preliminary data.</text>
</comment>
<dbReference type="EMBL" id="SRYA01000013">
    <property type="protein sequence ID" value="TGY96738.1"/>
    <property type="molecule type" value="Genomic_DNA"/>
</dbReference>
<gene>
    <name evidence="1" type="ORF">E5329_08200</name>
</gene>
<keyword evidence="2" id="KW-1185">Reference proteome</keyword>
<evidence type="ECO:0000313" key="2">
    <source>
        <dbReference type="Proteomes" id="UP000304953"/>
    </source>
</evidence>